<accession>A0ABV4NUE6</accession>
<dbReference type="InterPro" id="IPR031817">
    <property type="entry name" value="DotD"/>
</dbReference>
<name>A0ABV4NUE6_9GAMM</name>
<comment type="caution">
    <text evidence="2">The sequence shown here is derived from an EMBL/GenBank/DDBJ whole genome shotgun (WGS) entry which is preliminary data.</text>
</comment>
<gene>
    <name evidence="2" type="ORF">ACCI49_00505</name>
</gene>
<keyword evidence="2" id="KW-0449">Lipoprotein</keyword>
<keyword evidence="3" id="KW-1185">Reference proteome</keyword>
<feature type="chain" id="PRO_5045336181" evidence="1">
    <location>
        <begin position="20"/>
        <end position="164"/>
    </location>
</feature>
<sequence length="164" mass="18104">MKKWKILGFILSTVSVISACSSTPLDINEPDPASIRLAQVAESIQKHDNDLADIEMARYLETHGAGPEEIDVSKIPSLERIESLGAAWHGPIDKLVIKLSVLAGLNPPRFLSVKPSSDVIVNVNTDYRRIIDMLHDAGTQAGSRANVTLKVKERLIEVEYLPYF</sequence>
<dbReference type="PROSITE" id="PS51257">
    <property type="entry name" value="PROKAR_LIPOPROTEIN"/>
    <property type="match status" value="1"/>
</dbReference>
<dbReference type="Proteomes" id="UP001569428">
    <property type="component" value="Unassembled WGS sequence"/>
</dbReference>
<keyword evidence="1" id="KW-0732">Signal</keyword>
<proteinExistence type="predicted"/>
<evidence type="ECO:0000313" key="3">
    <source>
        <dbReference type="Proteomes" id="UP001569428"/>
    </source>
</evidence>
<evidence type="ECO:0000256" key="1">
    <source>
        <dbReference type="SAM" id="SignalP"/>
    </source>
</evidence>
<dbReference type="Gene3D" id="3.55.50.60">
    <property type="entry name" value="DotD protein"/>
    <property type="match status" value="1"/>
</dbReference>
<evidence type="ECO:0000313" key="2">
    <source>
        <dbReference type="EMBL" id="MFA0809383.1"/>
    </source>
</evidence>
<organism evidence="2 3">
    <name type="scientific">Microbulbifer epialgicus</name>
    <dbReference type="NCBI Taxonomy" id="393907"/>
    <lineage>
        <taxon>Bacteria</taxon>
        <taxon>Pseudomonadati</taxon>
        <taxon>Pseudomonadota</taxon>
        <taxon>Gammaproteobacteria</taxon>
        <taxon>Cellvibrionales</taxon>
        <taxon>Microbulbiferaceae</taxon>
        <taxon>Microbulbifer</taxon>
    </lineage>
</organism>
<dbReference type="RefSeq" id="WP_371837004.1">
    <property type="nucleotide sequence ID" value="NZ_JBGMEK010000001.1"/>
</dbReference>
<dbReference type="EMBL" id="JBGMEK010000001">
    <property type="protein sequence ID" value="MFA0809383.1"/>
    <property type="molecule type" value="Genomic_DNA"/>
</dbReference>
<dbReference type="Pfam" id="PF16816">
    <property type="entry name" value="DotD"/>
    <property type="match status" value="1"/>
</dbReference>
<reference evidence="2 3" key="1">
    <citation type="submission" date="2024-08" db="EMBL/GenBank/DDBJ databases">
        <authorList>
            <person name="Ishaq N."/>
        </authorList>
    </citation>
    <scope>NUCLEOTIDE SEQUENCE [LARGE SCALE GENOMIC DNA]</scope>
    <source>
        <strain evidence="2 3">DSM 18651</strain>
    </source>
</reference>
<dbReference type="InterPro" id="IPR038140">
    <property type="entry name" value="DotD_sf"/>
</dbReference>
<feature type="signal peptide" evidence="1">
    <location>
        <begin position="1"/>
        <end position="19"/>
    </location>
</feature>
<protein>
    <submittedName>
        <fullName evidence="2">DotD/TraH family lipoprotein</fullName>
    </submittedName>
</protein>